<comment type="caution">
    <text evidence="2">The sequence shown here is derived from an EMBL/GenBank/DDBJ whole genome shotgun (WGS) entry which is preliminary data.</text>
</comment>
<name>A0A8K0REQ9_9PLEO</name>
<dbReference type="PANTHER" id="PTHR24148">
    <property type="entry name" value="ANKYRIN REPEAT DOMAIN-CONTAINING PROTEIN 39 HOMOLOG-RELATED"/>
    <property type="match status" value="1"/>
</dbReference>
<dbReference type="Pfam" id="PF26639">
    <property type="entry name" value="Het-6_barrel"/>
    <property type="match status" value="1"/>
</dbReference>
<organism evidence="2 3">
    <name type="scientific">Paraphoma chrysanthemicola</name>
    <dbReference type="NCBI Taxonomy" id="798071"/>
    <lineage>
        <taxon>Eukaryota</taxon>
        <taxon>Fungi</taxon>
        <taxon>Dikarya</taxon>
        <taxon>Ascomycota</taxon>
        <taxon>Pezizomycotina</taxon>
        <taxon>Dothideomycetes</taxon>
        <taxon>Pleosporomycetidae</taxon>
        <taxon>Pleosporales</taxon>
        <taxon>Pleosporineae</taxon>
        <taxon>Phaeosphaeriaceae</taxon>
        <taxon>Paraphoma</taxon>
    </lineage>
</organism>
<dbReference type="PANTHER" id="PTHR24148:SF73">
    <property type="entry name" value="HET DOMAIN PROTEIN (AFU_ORTHOLOGUE AFUA_8G01020)"/>
    <property type="match status" value="1"/>
</dbReference>
<dbReference type="OrthoDB" id="2157530at2759"/>
<evidence type="ECO:0000313" key="3">
    <source>
        <dbReference type="Proteomes" id="UP000813461"/>
    </source>
</evidence>
<feature type="domain" description="Heterokaryon incompatibility" evidence="1">
    <location>
        <begin position="55"/>
        <end position="228"/>
    </location>
</feature>
<protein>
    <submittedName>
        <fullName evidence="2">Heterokaryon incompatibility protein-domain-containing protein</fullName>
    </submittedName>
</protein>
<gene>
    <name evidence="2" type="ORF">FB567DRAFT_10132</name>
</gene>
<reference evidence="2" key="1">
    <citation type="journal article" date="2021" name="Nat. Commun.">
        <title>Genetic determinants of endophytism in the Arabidopsis root mycobiome.</title>
        <authorList>
            <person name="Mesny F."/>
            <person name="Miyauchi S."/>
            <person name="Thiergart T."/>
            <person name="Pickel B."/>
            <person name="Atanasova L."/>
            <person name="Karlsson M."/>
            <person name="Huettel B."/>
            <person name="Barry K.W."/>
            <person name="Haridas S."/>
            <person name="Chen C."/>
            <person name="Bauer D."/>
            <person name="Andreopoulos W."/>
            <person name="Pangilinan J."/>
            <person name="LaButti K."/>
            <person name="Riley R."/>
            <person name="Lipzen A."/>
            <person name="Clum A."/>
            <person name="Drula E."/>
            <person name="Henrissat B."/>
            <person name="Kohler A."/>
            <person name="Grigoriev I.V."/>
            <person name="Martin F.M."/>
            <person name="Hacquard S."/>
        </authorList>
    </citation>
    <scope>NUCLEOTIDE SEQUENCE</scope>
    <source>
        <strain evidence="2">MPI-SDFR-AT-0120</strain>
    </source>
</reference>
<dbReference type="InterPro" id="IPR052895">
    <property type="entry name" value="HetReg/Transcr_Mod"/>
</dbReference>
<dbReference type="EMBL" id="JAGMVJ010000001">
    <property type="protein sequence ID" value="KAH7094694.1"/>
    <property type="molecule type" value="Genomic_DNA"/>
</dbReference>
<dbReference type="InterPro" id="IPR010730">
    <property type="entry name" value="HET"/>
</dbReference>
<accession>A0A8K0REQ9</accession>
<dbReference type="Pfam" id="PF06985">
    <property type="entry name" value="HET"/>
    <property type="match status" value="1"/>
</dbReference>
<dbReference type="Proteomes" id="UP000813461">
    <property type="component" value="Unassembled WGS sequence"/>
</dbReference>
<evidence type="ECO:0000259" key="1">
    <source>
        <dbReference type="Pfam" id="PF06985"/>
    </source>
</evidence>
<proteinExistence type="predicted"/>
<evidence type="ECO:0000313" key="2">
    <source>
        <dbReference type="EMBL" id="KAH7094694.1"/>
    </source>
</evidence>
<dbReference type="AlphaFoldDB" id="A0A8K0REQ9"/>
<keyword evidence="3" id="KW-1185">Reference proteome</keyword>
<sequence length="676" mass="76210">MDEAFSYSTDPWVPAKSTDDIRIRLVELQPSHGQDLTAPLHSRIFWTSLSASPAFEALSYVWGSDPPSRAIYIDGEVASITPSLEVALQHIRHESQPVTIWVDQLCINQKDDEEKTEQVQEMARIYRAAAEVIIWLGAAADSSDRVMEVLGLLGTKLVKYGFPQYLTREGSAEFSRIIFSPSSSENVKLIEWCALLVEFADVIDQEFIRSLIAWEKRPWFTRVWVLQEFAVSAAARIRCGTKTISAEAAILARLVLPTVAKISSERVQEVFLELGNDPMHIFHTTRHSFDGRDATLPNGIPLWMLLKSLCSTDMQATQPCDFLYSILSLVNDADTLKLKPDYTIMNDVSLVYARMTRAIIASGEGEILTMVQYPKTRPDLPSWVPDLTSKQRPSFIDQPLDKSLMFFSANRNTEVALLDSSDELILGTTGYVVDVVEDVADEWRGNDTFHESPSVVLQVERDGVTVLGWDEACNTAEQVEITWAPYSPTGFLKYLASITLFCQRSADKDMPIYATPLRRREGLWRIPTADLEKSSDETSMVRAGRTWAKAYELCKRSLDFLETWRSLSREELRAGGADWANAARTSLPRLYRKSMRQLVPKRPFLTEMGYVGLGPPCMEPGDMVILMGFAKLPYMVRAVDEGIRRYVLLGECYCDGIMDGEIVAAGTKRKEEFFFV</sequence>